<proteinExistence type="predicted"/>
<dbReference type="InterPro" id="IPR036457">
    <property type="entry name" value="PPM-type-like_dom_sf"/>
</dbReference>
<dbReference type="Gene3D" id="3.60.40.10">
    <property type="entry name" value="PPM-type phosphatase domain"/>
    <property type="match status" value="1"/>
</dbReference>
<reference evidence="2 3" key="1">
    <citation type="submission" date="2021-01" db="EMBL/GenBank/DDBJ databases">
        <title>Whole genome shotgun sequence of Actinoplanes couchii NBRC 106145.</title>
        <authorList>
            <person name="Komaki H."/>
            <person name="Tamura T."/>
        </authorList>
    </citation>
    <scope>NUCLEOTIDE SEQUENCE [LARGE SCALE GENOMIC DNA]</scope>
    <source>
        <strain evidence="2 3">NBRC 106145</strain>
    </source>
</reference>
<dbReference type="EMBL" id="BOMG01000093">
    <property type="protein sequence ID" value="GID58961.1"/>
    <property type="molecule type" value="Genomic_DNA"/>
</dbReference>
<dbReference type="Proteomes" id="UP000612282">
    <property type="component" value="Unassembled WGS sequence"/>
</dbReference>
<gene>
    <name evidence="2" type="ORF">Aco03nite_073650</name>
</gene>
<protein>
    <recommendedName>
        <fullName evidence="1">PPM-type phosphatase domain-containing protein</fullName>
    </recommendedName>
</protein>
<evidence type="ECO:0000259" key="1">
    <source>
        <dbReference type="PROSITE" id="PS51746"/>
    </source>
</evidence>
<keyword evidence="3" id="KW-1185">Reference proteome</keyword>
<dbReference type="InterPro" id="IPR001932">
    <property type="entry name" value="PPM-type_phosphatase-like_dom"/>
</dbReference>
<dbReference type="SUPFAM" id="SSF81606">
    <property type="entry name" value="PP2C-like"/>
    <property type="match status" value="1"/>
</dbReference>
<dbReference type="PROSITE" id="PS51746">
    <property type="entry name" value="PPM_2"/>
    <property type="match status" value="1"/>
</dbReference>
<organism evidence="2 3">
    <name type="scientific">Actinoplanes couchii</name>
    <dbReference type="NCBI Taxonomy" id="403638"/>
    <lineage>
        <taxon>Bacteria</taxon>
        <taxon>Bacillati</taxon>
        <taxon>Actinomycetota</taxon>
        <taxon>Actinomycetes</taxon>
        <taxon>Micromonosporales</taxon>
        <taxon>Micromonosporaceae</taxon>
        <taxon>Actinoplanes</taxon>
    </lineage>
</organism>
<feature type="domain" description="PPM-type phosphatase" evidence="1">
    <location>
        <begin position="44"/>
        <end position="284"/>
    </location>
</feature>
<evidence type="ECO:0000313" key="3">
    <source>
        <dbReference type="Proteomes" id="UP000612282"/>
    </source>
</evidence>
<dbReference type="Pfam" id="PF13672">
    <property type="entry name" value="PP2C_2"/>
    <property type="match status" value="1"/>
</dbReference>
<comment type="caution">
    <text evidence="2">The sequence shown here is derived from an EMBL/GenBank/DDBJ whole genome shotgun (WGS) entry which is preliminary data.</text>
</comment>
<sequence length="284" mass="30681">MTRTEVPAIGEPGRAAVELGAGRPTRFPGPADHELSECRVPGASVRAASVRGLMHRYRDQPRQDSFSVVWDEPTRTLVLAVCDGVGQFELSQEAAAFAALVTPRAYLAHRDWPTAFTEINKRLAEFVAAPSGDALLGPAPADARMATTLAAAAVRIGPDGRHASVAWTDDSSVWQLDDGRWWNLTPDPDAEPDSGLYTGRVKALPHADPRLRTAEHPLTEGPLFLMTDGVGVPLQGSAQVRETLAGWWAGPPDVFTFARQVGFARKGHMDDRTAIGVWFEPESS</sequence>
<dbReference type="RefSeq" id="WP_203804481.1">
    <property type="nucleotide sequence ID" value="NZ_BAAAQE010000093.1"/>
</dbReference>
<name>A0ABQ3XKD2_9ACTN</name>
<evidence type="ECO:0000313" key="2">
    <source>
        <dbReference type="EMBL" id="GID58961.1"/>
    </source>
</evidence>
<accession>A0ABQ3XKD2</accession>